<dbReference type="PROSITE" id="PS51898">
    <property type="entry name" value="TYR_RECOMBINASE"/>
    <property type="match status" value="1"/>
</dbReference>
<evidence type="ECO:0000259" key="3">
    <source>
        <dbReference type="PROSITE" id="PS51898"/>
    </source>
</evidence>
<dbReference type="Pfam" id="PF00589">
    <property type="entry name" value="Phage_integrase"/>
    <property type="match status" value="1"/>
</dbReference>
<dbReference type="GO" id="GO:0006310">
    <property type="term" value="P:DNA recombination"/>
    <property type="evidence" value="ECO:0007669"/>
    <property type="project" value="UniProtKB-KW"/>
</dbReference>
<dbReference type="EMBL" id="SZVP01000002">
    <property type="protein sequence ID" value="TMM47053.1"/>
    <property type="molecule type" value="Genomic_DNA"/>
</dbReference>
<sequence>MKMLEPIWTTKKLLANAIIKKFMTSLDQESESEAFINIIKAVGFPIELTYICSVLLKLHDVIKTVEEIDWPANIKKSNVALLSALTKIEKSDHFKDTLVKERHTALNPLYGRLEEYPVAALFCQNFGSDIQSNQILLIYLLHFILLQISQHNNWDAIKKTALLTHAANLLRKIVTCNARLEINLSIENVTYKRLTNLLLLLSNERHIDFQEQFLRAWSEFYENQPFVRKAKNTRIAAPTKVQSQTAIPVKHDINPTDQKNGHVKTNITTTRNGTKLKEKRLFVVTEDTVSGDETEIIDLVEVHSPSNIELDHRTKQAAGIYGSRLNLIEKMHLCWRTIALTEYEISALVLYLHLTLKNEEPVAIFASLILLTSKPFTDILAIDIYSKTPDLAKTHHDFIDLTLGTWNRKSIEMPNAFVPAPEQKHLLAAHSEWLSLPLPIELINAIKEQRSKIVIKSVMTVEDMCLHKSEAISSVLARFLKPFWKNSELVNRRITAASIRATLFDKITHKFDGGYAALMLANTEFDTTTSLYYLSAQADKLKNDYAFAVSSFGFTINNGNDFIDVTPLTENNNNVVVGSRLTIDKDKIAKVITAKRAKLLTFVAQNNLPVEQLVEDHNEWVNYTLLTLVAGTGHRSRTEFGFTSSTFDDVNGFVLLSDKINFVDSAVRLIPQCMTIKHQLQAYKNHCAELARAIKPYSIEVATKLAKVATLNLNDEPVFFHISNHVSKGSDLNQLKTFPVGYKDIEYYLAPELNLPLNFLRHYFCSAMREFGEYDAAKFLMGHVDNGEHILSDHSLIALNDRGATGDKIDLVLKEIGIEAIEFSIIKGPAFRLPDQIIEQSYSPSYLKRSESTERSQQLRWVRKLVSPYIKSLHDVKTHEKMVDTLLQAAVSDHESGITLKRRVFLLNRFIDKVANSSRWFSTQSEIELLNVDANLLLNMRQGIQIKNEINKWLLAPKKTSSQKITAIDQLGHIWCSLVINSTMNIPTTIDSLKVITSPPFYENGMAFFEIIDSKTNKVKVIHIDSISLLLIQKYNVEDVEIKSAKGVKNSIYKFVLNKVSKQNILDVHAVKALRNIDTTGEYLRQARSDSTSALTHAYQNGRIQTTNLSKEKLCRWLSPIPLVFKPTILEQPDISLHGTAQLSFEQSTNINENYQASRLLLRMLQTNLNKLKQQGAGCSNTTKIVIETWAKFIDMSGETQVDKLIDGSTQLDQIMILILQWLIDVSKRPGRGGRKRTAASTLKTYMSNVAKPLVEQAVGCSFLNLSSEELGEIYSDALDARNIEDRAHRAESMRNFHNFVMRSYYCAPVDWFDVEPSVGNKNREADANIISMREYNSALKLLINDGHVTTYEQKINQLILILCYRAGLRSGEATHLKIKDIDTINWVIHVRTSYFYRTKTVRSNRRVPVGYFLSDEEKALICEQINLIKSFHPDCENPWFFCDKTSAKCLVPINNHISRVIEALRIATGDNSVKLHHGRHSFANYLLLLMSQIVYTQVMYKELQAWCRTEDIVELSQQVITQLLGTQNAKERFLNAISLLLGHVSPKTTLSSYIHILGLISAAENESLLINTVDKSAITPIVNIERTHFYKILARGNSDRFGFLPLCSYIGKTWQGYQQLACMRKDMGIILTPISTNDTRAIYNQLNNIERIIRLAENGQISTEIAYQLQLDFNFVLSVIKATRKIKLETGYTGTSISSDISNVVFPSCKKKQFTSTKYIKHADFQKLLEKLAKLDAHQRMEISDIFNKSYNSRYGIVIDCSMRDKFKKLLLLIHCSVIDTEKSITVRDQYSKRRGNILTLMQKNDKNKINNDHKILHAIFLLNVLNVAQQQY</sequence>
<keyword evidence="1" id="KW-0229">DNA integration</keyword>
<comment type="caution">
    <text evidence="4">The sequence shown here is derived from an EMBL/GenBank/DDBJ whole genome shotgun (WGS) entry which is preliminary data.</text>
</comment>
<dbReference type="CDD" id="cd00397">
    <property type="entry name" value="DNA_BRE_C"/>
    <property type="match status" value="1"/>
</dbReference>
<dbReference type="GO" id="GO:0003677">
    <property type="term" value="F:DNA binding"/>
    <property type="evidence" value="ECO:0007669"/>
    <property type="project" value="InterPro"/>
</dbReference>
<proteinExistence type="predicted"/>
<evidence type="ECO:0000313" key="5">
    <source>
        <dbReference type="Proteomes" id="UP000307702"/>
    </source>
</evidence>
<dbReference type="Proteomes" id="UP000307702">
    <property type="component" value="Unassembled WGS sequence"/>
</dbReference>
<keyword evidence="2" id="KW-0233">DNA recombination</keyword>
<reference evidence="4 5" key="1">
    <citation type="submission" date="2019-05" db="EMBL/GenBank/DDBJ databases">
        <title>Colwellia ponticola sp. nov., isolated from seawater.</title>
        <authorList>
            <person name="Yoon J.-H."/>
        </authorList>
    </citation>
    <scope>NUCLEOTIDE SEQUENCE [LARGE SCALE GENOMIC DNA]</scope>
    <source>
        <strain evidence="4 5">OISW-25</strain>
    </source>
</reference>
<dbReference type="OrthoDB" id="6091627at2"/>
<evidence type="ECO:0000256" key="2">
    <source>
        <dbReference type="ARBA" id="ARBA00023172"/>
    </source>
</evidence>
<dbReference type="RefSeq" id="WP_138620877.1">
    <property type="nucleotide sequence ID" value="NZ_SZVP01000002.1"/>
</dbReference>
<keyword evidence="5" id="KW-1185">Reference proteome</keyword>
<accession>A0A8H2JNY6</accession>
<gene>
    <name evidence="4" type="ORF">FCS21_04645</name>
</gene>
<dbReference type="InterPro" id="IPR050090">
    <property type="entry name" value="Tyrosine_recombinase_XerCD"/>
</dbReference>
<dbReference type="PANTHER" id="PTHR30349:SF64">
    <property type="entry name" value="PROPHAGE INTEGRASE INTD-RELATED"/>
    <property type="match status" value="1"/>
</dbReference>
<dbReference type="Gene3D" id="1.10.443.10">
    <property type="entry name" value="Intergrase catalytic core"/>
    <property type="match status" value="1"/>
</dbReference>
<dbReference type="GO" id="GO:0015074">
    <property type="term" value="P:DNA integration"/>
    <property type="evidence" value="ECO:0007669"/>
    <property type="project" value="UniProtKB-KW"/>
</dbReference>
<evidence type="ECO:0000313" key="4">
    <source>
        <dbReference type="EMBL" id="TMM47053.1"/>
    </source>
</evidence>
<dbReference type="InterPro" id="IPR011010">
    <property type="entry name" value="DNA_brk_join_enz"/>
</dbReference>
<dbReference type="PANTHER" id="PTHR30349">
    <property type="entry name" value="PHAGE INTEGRASE-RELATED"/>
    <property type="match status" value="1"/>
</dbReference>
<feature type="domain" description="Tyr recombinase" evidence="3">
    <location>
        <begin position="1326"/>
        <end position="1571"/>
    </location>
</feature>
<dbReference type="SUPFAM" id="SSF56349">
    <property type="entry name" value="DNA breaking-rejoining enzymes"/>
    <property type="match status" value="1"/>
</dbReference>
<name>A0A8H2JNY6_9GAMM</name>
<dbReference type="InterPro" id="IPR013762">
    <property type="entry name" value="Integrase-like_cat_sf"/>
</dbReference>
<protein>
    <submittedName>
        <fullName evidence="4">Site-specific integrase</fullName>
    </submittedName>
</protein>
<evidence type="ECO:0000256" key="1">
    <source>
        <dbReference type="ARBA" id="ARBA00022908"/>
    </source>
</evidence>
<dbReference type="InterPro" id="IPR002104">
    <property type="entry name" value="Integrase_catalytic"/>
</dbReference>
<organism evidence="4 5">
    <name type="scientific">Colwellia ponticola</name>
    <dbReference type="NCBI Taxonomy" id="2304625"/>
    <lineage>
        <taxon>Bacteria</taxon>
        <taxon>Pseudomonadati</taxon>
        <taxon>Pseudomonadota</taxon>
        <taxon>Gammaproteobacteria</taxon>
        <taxon>Alteromonadales</taxon>
        <taxon>Colwelliaceae</taxon>
        <taxon>Colwellia</taxon>
    </lineage>
</organism>